<dbReference type="PANTHER" id="PTHR12358">
    <property type="entry name" value="SPHINGOSINE KINASE"/>
    <property type="match status" value="1"/>
</dbReference>
<evidence type="ECO:0000256" key="3">
    <source>
        <dbReference type="ARBA" id="ARBA00022516"/>
    </source>
</evidence>
<organism evidence="14 15">
    <name type="scientific">Candidatus Pseudoramibacter fermentans</name>
    <dbReference type="NCBI Taxonomy" id="2594427"/>
    <lineage>
        <taxon>Bacteria</taxon>
        <taxon>Bacillati</taxon>
        <taxon>Bacillota</taxon>
        <taxon>Clostridia</taxon>
        <taxon>Eubacteriales</taxon>
        <taxon>Eubacteriaceae</taxon>
        <taxon>Pseudoramibacter</taxon>
    </lineage>
</organism>
<name>A0A6L5GTE4_9FIRM</name>
<dbReference type="PROSITE" id="PS50146">
    <property type="entry name" value="DAGK"/>
    <property type="match status" value="1"/>
</dbReference>
<dbReference type="SUPFAM" id="SSF111331">
    <property type="entry name" value="NAD kinase/diacylglycerol kinase-like"/>
    <property type="match status" value="1"/>
</dbReference>
<keyword evidence="9" id="KW-0460">Magnesium</keyword>
<keyword evidence="3" id="KW-0444">Lipid biosynthesis</keyword>
<keyword evidence="11" id="KW-0594">Phospholipid biosynthesis</keyword>
<dbReference type="GO" id="GO:0005886">
    <property type="term" value="C:plasma membrane"/>
    <property type="evidence" value="ECO:0007669"/>
    <property type="project" value="TreeGrafter"/>
</dbReference>
<evidence type="ECO:0000256" key="12">
    <source>
        <dbReference type="ARBA" id="ARBA00023264"/>
    </source>
</evidence>
<dbReference type="InterPro" id="IPR001206">
    <property type="entry name" value="Diacylglycerol_kinase_cat_dom"/>
</dbReference>
<dbReference type="GO" id="GO:0008654">
    <property type="term" value="P:phospholipid biosynthetic process"/>
    <property type="evidence" value="ECO:0007669"/>
    <property type="project" value="UniProtKB-KW"/>
</dbReference>
<dbReference type="Gene3D" id="3.40.50.10330">
    <property type="entry name" value="Probable inorganic polyphosphate/atp-NAD kinase, domain 1"/>
    <property type="match status" value="1"/>
</dbReference>
<keyword evidence="10" id="KW-0443">Lipid metabolism</keyword>
<comment type="similarity">
    <text evidence="2">Belongs to the diacylglycerol/lipid kinase family.</text>
</comment>
<keyword evidence="6" id="KW-0547">Nucleotide-binding</keyword>
<evidence type="ECO:0000256" key="11">
    <source>
        <dbReference type="ARBA" id="ARBA00023209"/>
    </source>
</evidence>
<dbReference type="EMBL" id="VOGB01000005">
    <property type="protein sequence ID" value="MQM73418.1"/>
    <property type="molecule type" value="Genomic_DNA"/>
</dbReference>
<evidence type="ECO:0000259" key="13">
    <source>
        <dbReference type="PROSITE" id="PS50146"/>
    </source>
</evidence>
<dbReference type="PANTHER" id="PTHR12358:SF106">
    <property type="entry name" value="LIPID KINASE YEGS"/>
    <property type="match status" value="1"/>
</dbReference>
<sequence length="318" mass="35109">MERKKLLILMNGVAGTGLANTHALDIIAEFAKDGCESTVYPILPSEGLTAESILAETDGRFDVVVCCGGDGTLNHAINGMMHMTHRPILGYIPSGSTNDFAKGIGIPEGLIDQCHTIAGEHTERYDIGRLNDRYFNYIAAFGAFTSVSYDTSQTFKNALGHAAYMMKAILTIPQNFKYRSRFKMTHDGVTEEREVLFGCISNTTSMGGFEMPFSDRVELSDGIFEVMLIKAPPMWIEINQILTTLLSGSTDSPYIEVFQTRGITFEMEEETAWTVDGEFGGSYKRADIGVAHQAIEIMLPTPRQKEKMDAANQPIFPE</sequence>
<dbReference type="InterPro" id="IPR050187">
    <property type="entry name" value="Lipid_Phosphate_FormReg"/>
</dbReference>
<dbReference type="InterPro" id="IPR016064">
    <property type="entry name" value="NAD/diacylglycerol_kinase_sf"/>
</dbReference>
<protein>
    <submittedName>
        <fullName evidence="14">YegS/Rv2252/BmrU family lipid kinase</fullName>
    </submittedName>
</protein>
<evidence type="ECO:0000256" key="6">
    <source>
        <dbReference type="ARBA" id="ARBA00022741"/>
    </source>
</evidence>
<evidence type="ECO:0000256" key="1">
    <source>
        <dbReference type="ARBA" id="ARBA00001946"/>
    </source>
</evidence>
<dbReference type="Pfam" id="PF19279">
    <property type="entry name" value="YegS_C"/>
    <property type="match status" value="1"/>
</dbReference>
<accession>A0A6L5GTE4</accession>
<feature type="domain" description="DAGKc" evidence="13">
    <location>
        <begin position="1"/>
        <end position="134"/>
    </location>
</feature>
<comment type="caution">
    <text evidence="14">The sequence shown here is derived from an EMBL/GenBank/DDBJ whole genome shotgun (WGS) entry which is preliminary data.</text>
</comment>
<dbReference type="GO" id="GO:0005524">
    <property type="term" value="F:ATP binding"/>
    <property type="evidence" value="ECO:0007669"/>
    <property type="project" value="UniProtKB-KW"/>
</dbReference>
<evidence type="ECO:0000256" key="10">
    <source>
        <dbReference type="ARBA" id="ARBA00023098"/>
    </source>
</evidence>
<evidence type="ECO:0000256" key="4">
    <source>
        <dbReference type="ARBA" id="ARBA00022679"/>
    </source>
</evidence>
<dbReference type="GO" id="GO:0004143">
    <property type="term" value="F:ATP-dependent diacylglycerol kinase activity"/>
    <property type="evidence" value="ECO:0007669"/>
    <property type="project" value="TreeGrafter"/>
</dbReference>
<keyword evidence="7 14" id="KW-0418">Kinase</keyword>
<keyword evidence="5" id="KW-0479">Metal-binding</keyword>
<dbReference type="GO" id="GO:0046872">
    <property type="term" value="F:metal ion binding"/>
    <property type="evidence" value="ECO:0007669"/>
    <property type="project" value="UniProtKB-KW"/>
</dbReference>
<evidence type="ECO:0000256" key="7">
    <source>
        <dbReference type="ARBA" id="ARBA00022777"/>
    </source>
</evidence>
<evidence type="ECO:0000256" key="9">
    <source>
        <dbReference type="ARBA" id="ARBA00022842"/>
    </source>
</evidence>
<dbReference type="Gene3D" id="2.60.200.40">
    <property type="match status" value="1"/>
</dbReference>
<dbReference type="Proteomes" id="UP000473648">
    <property type="component" value="Unassembled WGS sequence"/>
</dbReference>
<gene>
    <name evidence="14" type="ORF">FRC53_08420</name>
</gene>
<evidence type="ECO:0000256" key="5">
    <source>
        <dbReference type="ARBA" id="ARBA00022723"/>
    </source>
</evidence>
<proteinExistence type="inferred from homology"/>
<keyword evidence="15" id="KW-1185">Reference proteome</keyword>
<reference evidence="14" key="1">
    <citation type="journal article" date="2020" name="Appl. Environ. Microbiol.">
        <title>Medium-Chain Fatty Acid Synthesis by 'Candidatus Weimeria bifida' gen. nov., sp. nov., and 'Candidatus Pseudoramibacter fermentans' sp. nov.</title>
        <authorList>
            <person name="Scarborough M.J."/>
            <person name="Myers K.S."/>
            <person name="Donohue T.J."/>
            <person name="Noguera D.R."/>
        </authorList>
    </citation>
    <scope>NUCLEOTIDE SEQUENCE</scope>
    <source>
        <strain evidence="14">EUB1.1</strain>
    </source>
</reference>
<dbReference type="NCBIfam" id="TIGR00147">
    <property type="entry name" value="YegS/Rv2252/BmrU family lipid kinase"/>
    <property type="match status" value="1"/>
</dbReference>
<dbReference type="Pfam" id="PF00781">
    <property type="entry name" value="DAGK_cat"/>
    <property type="match status" value="1"/>
</dbReference>
<keyword evidence="12" id="KW-1208">Phospholipid metabolism</keyword>
<dbReference type="InterPro" id="IPR045540">
    <property type="entry name" value="YegS/DAGK_C"/>
</dbReference>
<evidence type="ECO:0000313" key="14">
    <source>
        <dbReference type="EMBL" id="MQM73418.1"/>
    </source>
</evidence>
<keyword evidence="8" id="KW-0067">ATP-binding</keyword>
<dbReference type="AlphaFoldDB" id="A0A6L5GTE4"/>
<evidence type="ECO:0000313" key="15">
    <source>
        <dbReference type="Proteomes" id="UP000473648"/>
    </source>
</evidence>
<evidence type="ECO:0000256" key="8">
    <source>
        <dbReference type="ARBA" id="ARBA00022840"/>
    </source>
</evidence>
<dbReference type="SMART" id="SM00046">
    <property type="entry name" value="DAGKc"/>
    <property type="match status" value="1"/>
</dbReference>
<dbReference type="InterPro" id="IPR005218">
    <property type="entry name" value="Diacylglycerol/lipid_kinase"/>
</dbReference>
<keyword evidence="4" id="KW-0808">Transferase</keyword>
<dbReference type="InterPro" id="IPR017438">
    <property type="entry name" value="ATP-NAD_kinase_N"/>
</dbReference>
<comment type="cofactor">
    <cofactor evidence="1">
        <name>Mg(2+)</name>
        <dbReference type="ChEBI" id="CHEBI:18420"/>
    </cofactor>
</comment>
<evidence type="ECO:0000256" key="2">
    <source>
        <dbReference type="ARBA" id="ARBA00005983"/>
    </source>
</evidence>